<name>A0A165DRN3_EXIGL</name>
<evidence type="ECO:0000313" key="3">
    <source>
        <dbReference type="Proteomes" id="UP000077266"/>
    </source>
</evidence>
<keyword evidence="3" id="KW-1185">Reference proteome</keyword>
<dbReference type="InParanoid" id="A0A165DRN3"/>
<feature type="region of interest" description="Disordered" evidence="1">
    <location>
        <begin position="1"/>
        <end position="86"/>
    </location>
</feature>
<dbReference type="Proteomes" id="UP000077266">
    <property type="component" value="Unassembled WGS sequence"/>
</dbReference>
<dbReference type="OrthoDB" id="10428017at2759"/>
<dbReference type="EMBL" id="KV426196">
    <property type="protein sequence ID" value="KZV85198.1"/>
    <property type="molecule type" value="Genomic_DNA"/>
</dbReference>
<evidence type="ECO:0000256" key="1">
    <source>
        <dbReference type="SAM" id="MobiDB-lite"/>
    </source>
</evidence>
<proteinExistence type="predicted"/>
<sequence length="86" mass="8785">MSDTSKETRTSSAGANMKTFRNGDMPEDGLRNEQLTGKPHMSEAQSQGKTAGSMGEGVGILGGLADKVFGSGGSAQQPAANVNDKP</sequence>
<protein>
    <submittedName>
        <fullName evidence="2">Uncharacterized protein</fullName>
    </submittedName>
</protein>
<dbReference type="AlphaFoldDB" id="A0A165DRN3"/>
<accession>A0A165DRN3</accession>
<organism evidence="2 3">
    <name type="scientific">Exidia glandulosa HHB12029</name>
    <dbReference type="NCBI Taxonomy" id="1314781"/>
    <lineage>
        <taxon>Eukaryota</taxon>
        <taxon>Fungi</taxon>
        <taxon>Dikarya</taxon>
        <taxon>Basidiomycota</taxon>
        <taxon>Agaricomycotina</taxon>
        <taxon>Agaricomycetes</taxon>
        <taxon>Auriculariales</taxon>
        <taxon>Exidiaceae</taxon>
        <taxon>Exidia</taxon>
    </lineage>
</organism>
<reference evidence="2 3" key="1">
    <citation type="journal article" date="2016" name="Mol. Biol. Evol.">
        <title>Comparative Genomics of Early-Diverging Mushroom-Forming Fungi Provides Insights into the Origins of Lignocellulose Decay Capabilities.</title>
        <authorList>
            <person name="Nagy L.G."/>
            <person name="Riley R."/>
            <person name="Tritt A."/>
            <person name="Adam C."/>
            <person name="Daum C."/>
            <person name="Floudas D."/>
            <person name="Sun H."/>
            <person name="Yadav J.S."/>
            <person name="Pangilinan J."/>
            <person name="Larsson K.H."/>
            <person name="Matsuura K."/>
            <person name="Barry K."/>
            <person name="Labutti K."/>
            <person name="Kuo R."/>
            <person name="Ohm R.A."/>
            <person name="Bhattacharya S.S."/>
            <person name="Shirouzu T."/>
            <person name="Yoshinaga Y."/>
            <person name="Martin F.M."/>
            <person name="Grigoriev I.V."/>
            <person name="Hibbett D.S."/>
        </authorList>
    </citation>
    <scope>NUCLEOTIDE SEQUENCE [LARGE SCALE GENOMIC DNA]</scope>
    <source>
        <strain evidence="2 3">HHB12029</strain>
    </source>
</reference>
<gene>
    <name evidence="2" type="ORF">EXIGLDRAFT_841634</name>
</gene>
<evidence type="ECO:0000313" key="2">
    <source>
        <dbReference type="EMBL" id="KZV85198.1"/>
    </source>
</evidence>